<evidence type="ECO:0000313" key="1">
    <source>
        <dbReference type="EMBL" id="KKO03592.1"/>
    </source>
</evidence>
<gene>
    <name evidence="1" type="ORF">LCGC14_0095190</name>
</gene>
<dbReference type="InterPro" id="IPR056209">
    <property type="entry name" value="SU10_adaptor"/>
</dbReference>
<proteinExistence type="predicted"/>
<protein>
    <submittedName>
        <fullName evidence="1">Uncharacterized protein</fullName>
    </submittedName>
</protein>
<dbReference type="EMBL" id="LAZR01000026">
    <property type="protein sequence ID" value="KKO03592.1"/>
    <property type="molecule type" value="Genomic_DNA"/>
</dbReference>
<dbReference type="Pfam" id="PF24175">
    <property type="entry name" value="SU10_adaptor"/>
    <property type="match status" value="1"/>
</dbReference>
<comment type="caution">
    <text evidence="1">The sequence shown here is derived from an EMBL/GenBank/DDBJ whole genome shotgun (WGS) entry which is preliminary data.</text>
</comment>
<accession>A0A0F9XW33</accession>
<sequence>MAELCLTTRQMVERVLEYAFATAYDDATGDQKTEALALLNAGLRRFIRGGYTDEQDGGAVHRWSFLEPVASLTTAAGDGDYDLPDDFGGLVEDPVYDYSGTGIGPDLARVSPETIRRAWRDDNTTAQPRLYAVEPKSFSQSTGQQWQLLLAPAADGAYGISYRYSVVIDALTDATDRYPPGGALQCDVIVQAAKAAAELTSGDVAGQQEELYQQMFLEAVARDATTMDEAEVEQLTDEDVGM</sequence>
<dbReference type="AlphaFoldDB" id="A0A0F9XW33"/>
<reference evidence="1" key="1">
    <citation type="journal article" date="2015" name="Nature">
        <title>Complex archaea that bridge the gap between prokaryotes and eukaryotes.</title>
        <authorList>
            <person name="Spang A."/>
            <person name="Saw J.H."/>
            <person name="Jorgensen S.L."/>
            <person name="Zaremba-Niedzwiedzka K."/>
            <person name="Martijn J."/>
            <person name="Lind A.E."/>
            <person name="van Eijk R."/>
            <person name="Schleper C."/>
            <person name="Guy L."/>
            <person name="Ettema T.J."/>
        </authorList>
    </citation>
    <scope>NUCLEOTIDE SEQUENCE</scope>
</reference>
<name>A0A0F9XW33_9ZZZZ</name>
<organism evidence="1">
    <name type="scientific">marine sediment metagenome</name>
    <dbReference type="NCBI Taxonomy" id="412755"/>
    <lineage>
        <taxon>unclassified sequences</taxon>
        <taxon>metagenomes</taxon>
        <taxon>ecological metagenomes</taxon>
    </lineage>
</organism>